<protein>
    <submittedName>
        <fullName evidence="1">Peptidase U32</fullName>
    </submittedName>
</protein>
<proteinExistence type="predicted"/>
<sequence>MNIEITTTVESIEQAKQLLEKGIDTLYFGEETYGLRLPTSFSRTEQQELVELAHSYGKKATIAVNGIMHPDKMATISEYLDFLAQIKVDAITVGDPGVIYLLNKGDYPYSFIYDGHTLVTNARQVNFWAKKGAVGAVIAREVPYEELKAMSSHLDVWGEILVYGATCIHQSKRPLVRNFFSFIQAEESVGKERDLFISEPKKPETHYSIYEDTHGTHIFADNDLNLMGQLDKLVESQFTHWKLDGLYTPGDNFVAIADCFIQARQLIGEGKWTTEQMNRLNEQIEVLHPKGRGLDTGFFLMDPDEVK</sequence>
<dbReference type="OrthoDB" id="9807498at2"/>
<dbReference type="Proteomes" id="UP000277864">
    <property type="component" value="Unassembled WGS sequence"/>
</dbReference>
<keyword evidence="2" id="KW-1185">Reference proteome</keyword>
<evidence type="ECO:0000313" key="2">
    <source>
        <dbReference type="Proteomes" id="UP000277864"/>
    </source>
</evidence>
<dbReference type="PANTHER" id="PTHR30217:SF12">
    <property type="entry name" value="U32 FAMILY PEPTIDASE"/>
    <property type="match status" value="1"/>
</dbReference>
<gene>
    <name evidence="1" type="ORF">C7P63_09925</name>
</gene>
<dbReference type="EMBL" id="PXZH01000008">
    <property type="protein sequence ID" value="RST88522.1"/>
    <property type="molecule type" value="Genomic_DNA"/>
</dbReference>
<dbReference type="Pfam" id="PF01136">
    <property type="entry name" value="Peptidase_U32"/>
    <property type="match status" value="1"/>
</dbReference>
<dbReference type="PANTHER" id="PTHR30217">
    <property type="entry name" value="PEPTIDASE U32 FAMILY"/>
    <property type="match status" value="1"/>
</dbReference>
<dbReference type="InterPro" id="IPR051454">
    <property type="entry name" value="RNA/ubiquinone_mod_enzymes"/>
</dbReference>
<organism evidence="1 2">
    <name type="scientific">Vagococcus humatus</name>
    <dbReference type="NCBI Taxonomy" id="1889241"/>
    <lineage>
        <taxon>Bacteria</taxon>
        <taxon>Bacillati</taxon>
        <taxon>Bacillota</taxon>
        <taxon>Bacilli</taxon>
        <taxon>Lactobacillales</taxon>
        <taxon>Enterococcaceae</taxon>
        <taxon>Vagococcus</taxon>
    </lineage>
</organism>
<comment type="caution">
    <text evidence="1">The sequence shown here is derived from an EMBL/GenBank/DDBJ whole genome shotgun (WGS) entry which is preliminary data.</text>
</comment>
<name>A0A429Z4B4_9ENTE</name>
<accession>A0A429Z4B4</accession>
<dbReference type="InterPro" id="IPR001539">
    <property type="entry name" value="Peptidase_U32"/>
</dbReference>
<dbReference type="RefSeq" id="WP_125944001.1">
    <property type="nucleotide sequence ID" value="NZ_PXZH01000008.1"/>
</dbReference>
<dbReference type="AlphaFoldDB" id="A0A429Z4B4"/>
<evidence type="ECO:0000313" key="1">
    <source>
        <dbReference type="EMBL" id="RST88522.1"/>
    </source>
</evidence>
<reference evidence="1 2" key="1">
    <citation type="submission" date="2018-03" db="EMBL/GenBank/DDBJ databases">
        <authorList>
            <person name="Gulvik C.A."/>
        </authorList>
    </citation>
    <scope>NUCLEOTIDE SEQUENCE [LARGE SCALE GENOMIC DNA]</scope>
    <source>
        <strain evidence="1 2">JCM 31581</strain>
    </source>
</reference>